<dbReference type="AlphaFoldDB" id="A0A1Q2CSI3"/>
<name>A0A1Q2CSI3_9ACTN</name>
<dbReference type="KEGG" id="tes:BW730_17830"/>
<organism evidence="2 3">
    <name type="scientific">Tessaracoccus aquimaris</name>
    <dbReference type="NCBI Taxonomy" id="1332264"/>
    <lineage>
        <taxon>Bacteria</taxon>
        <taxon>Bacillati</taxon>
        <taxon>Actinomycetota</taxon>
        <taxon>Actinomycetes</taxon>
        <taxon>Propionibacteriales</taxon>
        <taxon>Propionibacteriaceae</taxon>
        <taxon>Tessaracoccus</taxon>
    </lineage>
</organism>
<protein>
    <submittedName>
        <fullName evidence="2">Uncharacterized protein</fullName>
    </submittedName>
</protein>
<sequence length="202" mass="21514">MKRSIQVTQIILATLAIALVVSLFLGNLIQGQSRDVPASPSTVGPVTPKPVPAGARMPGVPEKKVSEYETFPAKKNENRDRLLDYAAQGTPRVEFEKSLGDYNAYATQVVNWELCADSDTSQCAKIKAPLDWDKPEGDAIEVAVRRVPNGDSSRGPLFLNPGAPASAARASRRARRSAGRTSTWWAGTRAAPGTPPTSCAGA</sequence>
<evidence type="ECO:0000313" key="2">
    <source>
        <dbReference type="EMBL" id="AQP49076.1"/>
    </source>
</evidence>
<feature type="compositionally biased region" description="Polar residues" evidence="1">
    <location>
        <begin position="33"/>
        <end position="44"/>
    </location>
</feature>
<evidence type="ECO:0000256" key="1">
    <source>
        <dbReference type="SAM" id="MobiDB-lite"/>
    </source>
</evidence>
<proteinExistence type="predicted"/>
<feature type="region of interest" description="Disordered" evidence="1">
    <location>
        <begin position="33"/>
        <end position="59"/>
    </location>
</feature>
<feature type="region of interest" description="Disordered" evidence="1">
    <location>
        <begin position="148"/>
        <end position="202"/>
    </location>
</feature>
<dbReference type="Proteomes" id="UP000188145">
    <property type="component" value="Chromosome"/>
</dbReference>
<accession>A0A1Q2CSI3</accession>
<evidence type="ECO:0000313" key="3">
    <source>
        <dbReference type="Proteomes" id="UP000188145"/>
    </source>
</evidence>
<gene>
    <name evidence="2" type="ORF">BW730_17830</name>
</gene>
<keyword evidence="3" id="KW-1185">Reference proteome</keyword>
<dbReference type="OrthoDB" id="3930934at2"/>
<dbReference type="RefSeq" id="WP_077687433.1">
    <property type="nucleotide sequence ID" value="NZ_CP019606.1"/>
</dbReference>
<dbReference type="EMBL" id="CP019606">
    <property type="protein sequence ID" value="AQP49076.1"/>
    <property type="molecule type" value="Genomic_DNA"/>
</dbReference>
<reference evidence="3" key="1">
    <citation type="submission" date="2017-02" db="EMBL/GenBank/DDBJ databases">
        <title>Tessaracoccus aquaemaris sp. nov., isolated from the intestine of a Korean rockfish, Sebastes schlegelii, in a marine aquaculture pond.</title>
        <authorList>
            <person name="Tak E.J."/>
            <person name="Bae J.-W."/>
        </authorList>
    </citation>
    <scope>NUCLEOTIDE SEQUENCE [LARGE SCALE GENOMIC DNA]</scope>
    <source>
        <strain evidence="3">NSG39</strain>
    </source>
</reference>
<dbReference type="STRING" id="1332264.BW730_17830"/>